<feature type="domain" description="Serine aminopeptidase S33" evidence="1">
    <location>
        <begin position="27"/>
        <end position="147"/>
    </location>
</feature>
<evidence type="ECO:0000259" key="1">
    <source>
        <dbReference type="Pfam" id="PF12146"/>
    </source>
</evidence>
<dbReference type="InterPro" id="IPR029058">
    <property type="entry name" value="AB_hydrolase_fold"/>
</dbReference>
<comment type="caution">
    <text evidence="2">The sequence shown here is derived from an EMBL/GenBank/DDBJ whole genome shotgun (WGS) entry which is preliminary data.</text>
</comment>
<dbReference type="PIRSF" id="PIRSF037442">
    <property type="entry name" value="UCP037442_abhydr"/>
    <property type="match status" value="1"/>
</dbReference>
<name>A0ABT7T0X7_9ALTE</name>
<dbReference type="GO" id="GO:0016787">
    <property type="term" value="F:hydrolase activity"/>
    <property type="evidence" value="ECO:0007669"/>
    <property type="project" value="UniProtKB-KW"/>
</dbReference>
<dbReference type="SUPFAM" id="SSF53474">
    <property type="entry name" value="alpha/beta-Hydrolases"/>
    <property type="match status" value="1"/>
</dbReference>
<dbReference type="Gene3D" id="3.40.50.1820">
    <property type="entry name" value="alpha/beta hydrolase"/>
    <property type="match status" value="1"/>
</dbReference>
<dbReference type="EMBL" id="JAUCBP010000013">
    <property type="protein sequence ID" value="MDM7862103.1"/>
    <property type="molecule type" value="Genomic_DNA"/>
</dbReference>
<keyword evidence="3" id="KW-1185">Reference proteome</keyword>
<dbReference type="Pfam" id="PF12146">
    <property type="entry name" value="Hydrolase_4"/>
    <property type="match status" value="1"/>
</dbReference>
<dbReference type="InterPro" id="IPR017208">
    <property type="entry name" value="UCP037442_abhydr"/>
</dbReference>
<organism evidence="2 3">
    <name type="scientific">Alteromonas arenosi</name>
    <dbReference type="NCBI Taxonomy" id="3055817"/>
    <lineage>
        <taxon>Bacteria</taxon>
        <taxon>Pseudomonadati</taxon>
        <taxon>Pseudomonadota</taxon>
        <taxon>Gammaproteobacteria</taxon>
        <taxon>Alteromonadales</taxon>
        <taxon>Alteromonadaceae</taxon>
        <taxon>Alteromonas/Salinimonas group</taxon>
        <taxon>Alteromonas</taxon>
    </lineage>
</organism>
<evidence type="ECO:0000313" key="2">
    <source>
        <dbReference type="EMBL" id="MDM7862103.1"/>
    </source>
</evidence>
<sequence>MPVITNKQSFVTADGYTIQGRVFSASQPRGVIVVASATGVPQGFYRKFAEHAVIQGYHVITFDYRGIGESAPRTLRGFNMDYRDWARQDLSAVVEFAAAIDLPTFIVGHSYGGHALGLLSNHERISAAYFFGTGAGWHGWMPAMEKWRVKLMWNVIAPVITRWKGFLGWSVLGMGEDLPLGVYRQWKRWCRFPYYFFNDPKHPEMEALFAAVKTPIKAVTAADDKWAMPASRDAFVRYYRNSPLERVTVSAESIGVREIGHMGYFRSNASALWPDIFEYFNAQTRAC</sequence>
<evidence type="ECO:0000313" key="3">
    <source>
        <dbReference type="Proteomes" id="UP001234343"/>
    </source>
</evidence>
<dbReference type="RefSeq" id="WP_289366855.1">
    <property type="nucleotide sequence ID" value="NZ_JAUCBP010000013.1"/>
</dbReference>
<protein>
    <submittedName>
        <fullName evidence="2">Alpha/beta fold hydrolase</fullName>
    </submittedName>
</protein>
<reference evidence="2 3" key="1">
    <citation type="submission" date="2023-06" db="EMBL/GenBank/DDBJ databases">
        <title>Alteromonas sp. ASW11-36 isolated from intertidal sand.</title>
        <authorList>
            <person name="Li Y."/>
        </authorList>
    </citation>
    <scope>NUCLEOTIDE SEQUENCE [LARGE SCALE GENOMIC DNA]</scope>
    <source>
        <strain evidence="2 3">ASW11-36</strain>
    </source>
</reference>
<keyword evidence="2" id="KW-0378">Hydrolase</keyword>
<accession>A0ABT7T0X7</accession>
<gene>
    <name evidence="2" type="ORF">QTP81_15975</name>
</gene>
<dbReference type="InterPro" id="IPR022742">
    <property type="entry name" value="Hydrolase_4"/>
</dbReference>
<proteinExistence type="predicted"/>
<dbReference type="Proteomes" id="UP001234343">
    <property type="component" value="Unassembled WGS sequence"/>
</dbReference>